<gene>
    <name evidence="1" type="ORF">6_43</name>
</gene>
<protein>
    <recommendedName>
        <fullName evidence="2">DUF2452 domain-containing protein</fullName>
    </recommendedName>
</protein>
<accession>A0A5B8IQ80</accession>
<dbReference type="EMBL" id="MK250090">
    <property type="protein sequence ID" value="QDY52331.1"/>
    <property type="molecule type" value="Genomic_DNA"/>
</dbReference>
<dbReference type="PANTHER" id="PTHR14553:SF1">
    <property type="entry name" value="SIMILAR TO CHROMOSOME 1 OPEN READING FRAME 50"/>
    <property type="match status" value="1"/>
</dbReference>
<sequence length="160" mass="18650">MNNLSLYEKVKNNFLLSVPKKKSTKIHNPDDIIELGNQLENIDSHIKAITINKLKFISKQIKHLQQEAINTVNEAKKNISLTHAKCNFKKIKGNTYHLYKKNNEYFFSMLSPKDWNNNPPNEFINSYIFDGDMSWRAVDEVEEEIDINLLGLNKNNVLQD</sequence>
<evidence type="ECO:0008006" key="2">
    <source>
        <dbReference type="Google" id="ProtNLM"/>
    </source>
</evidence>
<evidence type="ECO:0000313" key="1">
    <source>
        <dbReference type="EMBL" id="QDY52331.1"/>
    </source>
</evidence>
<name>A0A5B8IQ80_9VIRU</name>
<proteinExistence type="predicted"/>
<dbReference type="InterPro" id="IPR019534">
    <property type="entry name" value="DUF2452"/>
</dbReference>
<reference evidence="1" key="1">
    <citation type="submission" date="2018-11" db="EMBL/GenBank/DDBJ databases">
        <title>A distinct lineage of giant viruses engineers rhodopsin photosystems in predatory marine eukaryotes.</title>
        <authorList>
            <person name="Needham D.M."/>
            <person name="Yoshizawa S."/>
            <person name="Hosaka T."/>
            <person name="Poirier C."/>
            <person name="Choi C.-J."/>
            <person name="Hehenberger E."/>
            <person name="Irwin N.A.T."/>
            <person name="Wilken S."/>
            <person name="Yung C.-M."/>
            <person name="Bachy C."/>
            <person name="Kurihara R."/>
            <person name="Nakajima Y."/>
            <person name="Kojima K."/>
            <person name="Kimura-Someya T."/>
            <person name="Leonard G."/>
            <person name="Malmstrom R.R."/>
            <person name="Mende D."/>
            <person name="Olson D.K."/>
            <person name="Sudo Y."/>
            <person name="Sudek S."/>
            <person name="Richards T.A."/>
            <person name="DeLong E.F."/>
            <person name="Keeling P.J."/>
            <person name="Santoro A.E."/>
            <person name="Shirouzu M."/>
            <person name="Iwasaki W."/>
            <person name="Worden A.Z."/>
        </authorList>
    </citation>
    <scope>NUCLEOTIDE SEQUENCE</scope>
</reference>
<organism evidence="1">
    <name type="scientific">Mimiviridae sp. ChoanoV1</name>
    <dbReference type="NCBI Taxonomy" id="2596887"/>
    <lineage>
        <taxon>Viruses</taxon>
        <taxon>Varidnaviria</taxon>
        <taxon>Bamfordvirae</taxon>
        <taxon>Nucleocytoviricota</taxon>
        <taxon>Megaviricetes</taxon>
        <taxon>Imitervirales</taxon>
        <taxon>Schizomimiviridae</taxon>
    </lineage>
</organism>
<dbReference type="Pfam" id="PF10504">
    <property type="entry name" value="DUF2452"/>
    <property type="match status" value="1"/>
</dbReference>
<dbReference type="PANTHER" id="PTHR14553">
    <property type="entry name" value="UNCHARACTERIZED PROTEIN C1ORF50"/>
    <property type="match status" value="1"/>
</dbReference>